<name>A0A251UKF7_HELAN</name>
<evidence type="ECO:0000256" key="1">
    <source>
        <dbReference type="SAM" id="MobiDB-lite"/>
    </source>
</evidence>
<keyword evidence="3" id="KW-1185">Reference proteome</keyword>
<feature type="region of interest" description="Disordered" evidence="1">
    <location>
        <begin position="37"/>
        <end position="87"/>
    </location>
</feature>
<gene>
    <name evidence="2" type="ORF">HannXRQ_Chr06g0183651</name>
</gene>
<evidence type="ECO:0000313" key="3">
    <source>
        <dbReference type="Proteomes" id="UP000215914"/>
    </source>
</evidence>
<feature type="compositionally biased region" description="Low complexity" evidence="1">
    <location>
        <begin position="54"/>
        <end position="64"/>
    </location>
</feature>
<dbReference type="EMBL" id="CM007895">
    <property type="protein sequence ID" value="OTG23539.1"/>
    <property type="molecule type" value="Genomic_DNA"/>
</dbReference>
<accession>A0A251UKF7</accession>
<dbReference type="AlphaFoldDB" id="A0A251UKF7"/>
<sequence>MRAGQKLAGFFPPIYFHQFSLTPKYCLQYCYCRSPPKSPPIRDDASPKSPPHTPTGTRRTPPSTLCAPDAPHLQPPSSSATPKPPQLVFITNDPPASKIETWKRSHGPKLEPDMLWNRPVFLPSWTKSLLIYGQTGQLWSNSATGSEYAATSWGVQ</sequence>
<dbReference type="InParanoid" id="A0A251UKF7"/>
<organism evidence="2 3">
    <name type="scientific">Helianthus annuus</name>
    <name type="common">Common sunflower</name>
    <dbReference type="NCBI Taxonomy" id="4232"/>
    <lineage>
        <taxon>Eukaryota</taxon>
        <taxon>Viridiplantae</taxon>
        <taxon>Streptophyta</taxon>
        <taxon>Embryophyta</taxon>
        <taxon>Tracheophyta</taxon>
        <taxon>Spermatophyta</taxon>
        <taxon>Magnoliopsida</taxon>
        <taxon>eudicotyledons</taxon>
        <taxon>Gunneridae</taxon>
        <taxon>Pentapetalae</taxon>
        <taxon>asterids</taxon>
        <taxon>campanulids</taxon>
        <taxon>Asterales</taxon>
        <taxon>Asteraceae</taxon>
        <taxon>Asteroideae</taxon>
        <taxon>Heliantheae alliance</taxon>
        <taxon>Heliantheae</taxon>
        <taxon>Helianthus</taxon>
    </lineage>
</organism>
<reference evidence="3" key="1">
    <citation type="journal article" date="2017" name="Nature">
        <title>The sunflower genome provides insights into oil metabolism, flowering and Asterid evolution.</title>
        <authorList>
            <person name="Badouin H."/>
            <person name="Gouzy J."/>
            <person name="Grassa C.J."/>
            <person name="Murat F."/>
            <person name="Staton S.E."/>
            <person name="Cottret L."/>
            <person name="Lelandais-Briere C."/>
            <person name="Owens G.L."/>
            <person name="Carrere S."/>
            <person name="Mayjonade B."/>
            <person name="Legrand L."/>
            <person name="Gill N."/>
            <person name="Kane N.C."/>
            <person name="Bowers J.E."/>
            <person name="Hubner S."/>
            <person name="Bellec A."/>
            <person name="Berard A."/>
            <person name="Berges H."/>
            <person name="Blanchet N."/>
            <person name="Boniface M.C."/>
            <person name="Brunel D."/>
            <person name="Catrice O."/>
            <person name="Chaidir N."/>
            <person name="Claudel C."/>
            <person name="Donnadieu C."/>
            <person name="Faraut T."/>
            <person name="Fievet G."/>
            <person name="Helmstetter N."/>
            <person name="King M."/>
            <person name="Knapp S.J."/>
            <person name="Lai Z."/>
            <person name="Le Paslier M.C."/>
            <person name="Lippi Y."/>
            <person name="Lorenzon L."/>
            <person name="Mandel J.R."/>
            <person name="Marage G."/>
            <person name="Marchand G."/>
            <person name="Marquand E."/>
            <person name="Bret-Mestries E."/>
            <person name="Morien E."/>
            <person name="Nambeesan S."/>
            <person name="Nguyen T."/>
            <person name="Pegot-Espagnet P."/>
            <person name="Pouilly N."/>
            <person name="Raftis F."/>
            <person name="Sallet E."/>
            <person name="Schiex T."/>
            <person name="Thomas J."/>
            <person name="Vandecasteele C."/>
            <person name="Vares D."/>
            <person name="Vear F."/>
            <person name="Vautrin S."/>
            <person name="Crespi M."/>
            <person name="Mangin B."/>
            <person name="Burke J.M."/>
            <person name="Salse J."/>
            <person name="Munos S."/>
            <person name="Vincourt P."/>
            <person name="Rieseberg L.H."/>
            <person name="Langlade N.B."/>
        </authorList>
    </citation>
    <scope>NUCLEOTIDE SEQUENCE [LARGE SCALE GENOMIC DNA]</scope>
    <source>
        <strain evidence="3">cv. SF193</strain>
    </source>
</reference>
<evidence type="ECO:0000313" key="2">
    <source>
        <dbReference type="EMBL" id="OTG23539.1"/>
    </source>
</evidence>
<dbReference type="Proteomes" id="UP000215914">
    <property type="component" value="Chromosome 6"/>
</dbReference>
<protein>
    <submittedName>
        <fullName evidence="2">Uncharacterized protein</fullName>
    </submittedName>
</protein>
<proteinExistence type="predicted"/>